<evidence type="ECO:0000256" key="4">
    <source>
        <dbReference type="ARBA" id="ARBA00023136"/>
    </source>
</evidence>
<dbReference type="KEGG" id="mbr:MONBRDRAFT_22902"/>
<feature type="transmembrane region" description="Helical" evidence="6">
    <location>
        <begin position="168"/>
        <end position="192"/>
    </location>
</feature>
<accession>A9USE6</accession>
<dbReference type="RefSeq" id="XP_001743374.1">
    <property type="nucleotide sequence ID" value="XM_001743322.1"/>
</dbReference>
<sequence length="634" mass="69479">MCVTHQLCRLTACASRSESGSFQQASLVNFGSLGLFQSVLQPVDGNSYFRGFERGLDDDEELQELSQSTTSLQAVGADGSRGSASHSYGSHGSSRDGASQPLLHAQSAAKYQTTETVEVPSRALSPRQRLLVGLLYGCINSIILIPVLISFAQIIFRDPYYKESMPYLIKLVILSSSIHQIIFTTFSTLTFAIGQVQDAGLIFLSSMASAIVTYGKQHDLSHADVLATTLCWLAISTASLGAALFVTGRLKLASLVQYLPLAVIAGYLAFIGLYCFEAGLSLMSGKQILTFRDWGAPFNRDSMILITPGLLLGIGLIFVTNRFRHFAVLPCCLLAIPVIFHIILAASGTSLDEARVAFGEGWLAPSTGSTKFWEVWEHYQFGKVHWGVVPKLIPTWIAMYFVVAFSSSLDVAAIQMELGSRLDFNKELCTVGISNLVSGLTGGFTGSYIFSQTLFTMRANVNSRMVGALVIALEVAIFMVPVSILAFVPKFFFGSVLTFIALELMFSWLILSFKLVHVSEYIIIWLTFIAILMTNLEIGMGVGCGLSILNFIFQYAQTKVSHQVYRSSNVQRDFQQRSLLAKHRSRIISYKLSGYIFFGSSLCTLTAPKLGFEHASPSEHVERPNKKKTLGLGL</sequence>
<evidence type="ECO:0000259" key="7">
    <source>
        <dbReference type="Pfam" id="PF00916"/>
    </source>
</evidence>
<dbReference type="PANTHER" id="PTHR43310:SF2">
    <property type="entry name" value="SLC26A_SULP TRANSPORTER DOMAIN-CONTAINING PROTEIN"/>
    <property type="match status" value="1"/>
</dbReference>
<dbReference type="EMBL" id="CH991544">
    <property type="protein sequence ID" value="EDQ92088.1"/>
    <property type="molecule type" value="Genomic_DNA"/>
</dbReference>
<feature type="transmembrane region" description="Helical" evidence="6">
    <location>
        <begin position="302"/>
        <end position="319"/>
    </location>
</feature>
<feature type="transmembrane region" description="Helical" evidence="6">
    <location>
        <begin position="428"/>
        <end position="450"/>
    </location>
</feature>
<name>A9USE6_MONBE</name>
<dbReference type="AlphaFoldDB" id="A9USE6"/>
<evidence type="ECO:0000256" key="3">
    <source>
        <dbReference type="ARBA" id="ARBA00022989"/>
    </source>
</evidence>
<keyword evidence="2 6" id="KW-0812">Transmembrane</keyword>
<evidence type="ECO:0000313" key="8">
    <source>
        <dbReference type="EMBL" id="EDQ92088.1"/>
    </source>
</evidence>
<dbReference type="GeneID" id="5888460"/>
<keyword evidence="4 6" id="KW-0472">Membrane</keyword>
<feature type="domain" description="SLC26A/SulP transporter" evidence="7">
    <location>
        <begin position="138"/>
        <end position="521"/>
    </location>
</feature>
<feature type="transmembrane region" description="Helical" evidence="6">
    <location>
        <begin position="130"/>
        <end position="156"/>
    </location>
</feature>
<feature type="compositionally biased region" description="Low complexity" evidence="5">
    <location>
        <begin position="80"/>
        <end position="97"/>
    </location>
</feature>
<dbReference type="InterPro" id="IPR052706">
    <property type="entry name" value="Membrane-Transporter-like"/>
</dbReference>
<keyword evidence="3 6" id="KW-1133">Transmembrane helix</keyword>
<evidence type="ECO:0000256" key="5">
    <source>
        <dbReference type="SAM" id="MobiDB-lite"/>
    </source>
</evidence>
<comment type="subcellular location">
    <subcellularLocation>
        <location evidence="1">Membrane</location>
        <topology evidence="1">Multi-pass membrane protein</topology>
    </subcellularLocation>
</comment>
<feature type="transmembrane region" description="Helical" evidence="6">
    <location>
        <begin position="199"/>
        <end position="215"/>
    </location>
</feature>
<keyword evidence="9" id="KW-1185">Reference proteome</keyword>
<dbReference type="PANTHER" id="PTHR43310">
    <property type="entry name" value="SULFATE TRANSPORTER YBAR-RELATED"/>
    <property type="match status" value="1"/>
</dbReference>
<feature type="transmembrane region" description="Helical" evidence="6">
    <location>
        <begin position="396"/>
        <end position="416"/>
    </location>
</feature>
<feature type="transmembrane region" description="Helical" evidence="6">
    <location>
        <begin position="258"/>
        <end position="282"/>
    </location>
</feature>
<dbReference type="InterPro" id="IPR011547">
    <property type="entry name" value="SLC26A/SulP_dom"/>
</dbReference>
<gene>
    <name evidence="8" type="ORF">MONBRDRAFT_22902</name>
</gene>
<evidence type="ECO:0000256" key="6">
    <source>
        <dbReference type="SAM" id="Phobius"/>
    </source>
</evidence>
<evidence type="ECO:0000256" key="1">
    <source>
        <dbReference type="ARBA" id="ARBA00004141"/>
    </source>
</evidence>
<dbReference type="OMA" id="AGCEWEW"/>
<dbReference type="Pfam" id="PF00916">
    <property type="entry name" value="Sulfate_transp"/>
    <property type="match status" value="1"/>
</dbReference>
<feature type="transmembrane region" description="Helical" evidence="6">
    <location>
        <begin position="465"/>
        <end position="488"/>
    </location>
</feature>
<dbReference type="InParanoid" id="A9USE6"/>
<protein>
    <recommendedName>
        <fullName evidence="7">SLC26A/SulP transporter domain-containing protein</fullName>
    </recommendedName>
</protein>
<dbReference type="Proteomes" id="UP000001357">
    <property type="component" value="Unassembled WGS sequence"/>
</dbReference>
<dbReference type="STRING" id="81824.A9USE6"/>
<evidence type="ECO:0000313" key="9">
    <source>
        <dbReference type="Proteomes" id="UP000001357"/>
    </source>
</evidence>
<feature type="transmembrane region" description="Helical" evidence="6">
    <location>
        <begin position="227"/>
        <end position="246"/>
    </location>
</feature>
<dbReference type="GO" id="GO:0016020">
    <property type="term" value="C:membrane"/>
    <property type="evidence" value="ECO:0000318"/>
    <property type="project" value="GO_Central"/>
</dbReference>
<reference evidence="8 9" key="1">
    <citation type="journal article" date="2008" name="Nature">
        <title>The genome of the choanoflagellate Monosiga brevicollis and the origin of metazoans.</title>
        <authorList>
            <consortium name="JGI Sequencing"/>
            <person name="King N."/>
            <person name="Westbrook M.J."/>
            <person name="Young S.L."/>
            <person name="Kuo A."/>
            <person name="Abedin M."/>
            <person name="Chapman J."/>
            <person name="Fairclough S."/>
            <person name="Hellsten U."/>
            <person name="Isogai Y."/>
            <person name="Letunic I."/>
            <person name="Marr M."/>
            <person name="Pincus D."/>
            <person name="Putnam N."/>
            <person name="Rokas A."/>
            <person name="Wright K.J."/>
            <person name="Zuzow R."/>
            <person name="Dirks W."/>
            <person name="Good M."/>
            <person name="Goodstein D."/>
            <person name="Lemons D."/>
            <person name="Li W."/>
            <person name="Lyons J.B."/>
            <person name="Morris A."/>
            <person name="Nichols S."/>
            <person name="Richter D.J."/>
            <person name="Salamov A."/>
            <person name="Bork P."/>
            <person name="Lim W.A."/>
            <person name="Manning G."/>
            <person name="Miller W.T."/>
            <person name="McGinnis W."/>
            <person name="Shapiro H."/>
            <person name="Tjian R."/>
            <person name="Grigoriev I.V."/>
            <person name="Rokhsar D."/>
        </authorList>
    </citation>
    <scope>NUCLEOTIDE SEQUENCE [LARGE SCALE GENOMIC DNA]</scope>
    <source>
        <strain evidence="9">MX1 / ATCC 50154</strain>
    </source>
</reference>
<organism evidence="8 9">
    <name type="scientific">Monosiga brevicollis</name>
    <name type="common">Choanoflagellate</name>
    <dbReference type="NCBI Taxonomy" id="81824"/>
    <lineage>
        <taxon>Eukaryota</taxon>
        <taxon>Choanoflagellata</taxon>
        <taxon>Craspedida</taxon>
        <taxon>Salpingoecidae</taxon>
        <taxon>Monosiga</taxon>
    </lineage>
</organism>
<proteinExistence type="predicted"/>
<feature type="transmembrane region" description="Helical" evidence="6">
    <location>
        <begin position="326"/>
        <end position="346"/>
    </location>
</feature>
<dbReference type="eggNOG" id="KOG0236">
    <property type="taxonomic scope" value="Eukaryota"/>
</dbReference>
<evidence type="ECO:0000256" key="2">
    <source>
        <dbReference type="ARBA" id="ARBA00022692"/>
    </source>
</evidence>
<feature type="transmembrane region" description="Helical" evidence="6">
    <location>
        <begin position="522"/>
        <end position="553"/>
    </location>
</feature>
<feature type="transmembrane region" description="Helical" evidence="6">
    <location>
        <begin position="495"/>
        <end position="516"/>
    </location>
</feature>
<feature type="region of interest" description="Disordered" evidence="5">
    <location>
        <begin position="72"/>
        <end position="98"/>
    </location>
</feature>